<evidence type="ECO:0000256" key="4">
    <source>
        <dbReference type="SAM" id="MobiDB-lite"/>
    </source>
</evidence>
<dbReference type="GO" id="GO:0032991">
    <property type="term" value="C:protein-containing complex"/>
    <property type="evidence" value="ECO:0007669"/>
    <property type="project" value="UniProtKB-ARBA"/>
</dbReference>
<dbReference type="PROSITE" id="PS51293">
    <property type="entry name" value="SANT"/>
    <property type="match status" value="1"/>
</dbReference>
<feature type="compositionally biased region" description="Low complexity" evidence="4">
    <location>
        <begin position="2392"/>
        <end position="2411"/>
    </location>
</feature>
<dbReference type="SUPFAM" id="SSF46689">
    <property type="entry name" value="Homeodomain-like"/>
    <property type="match status" value="2"/>
</dbReference>
<feature type="compositionally biased region" description="Low complexity" evidence="4">
    <location>
        <begin position="2545"/>
        <end position="2563"/>
    </location>
</feature>
<dbReference type="GO" id="GO:0006357">
    <property type="term" value="P:regulation of transcription by RNA polymerase II"/>
    <property type="evidence" value="ECO:0007669"/>
    <property type="project" value="TreeGrafter"/>
</dbReference>
<feature type="compositionally biased region" description="Polar residues" evidence="4">
    <location>
        <begin position="1814"/>
        <end position="1832"/>
    </location>
</feature>
<dbReference type="PANTHER" id="PTHR13992">
    <property type="entry name" value="NUCLEAR RECEPTOR CO-REPRESSOR RELATED NCOR"/>
    <property type="match status" value="1"/>
</dbReference>
<evidence type="ECO:0000313" key="6">
    <source>
        <dbReference type="EMBL" id="JAV31938.1"/>
    </source>
</evidence>
<feature type="compositionally biased region" description="Low complexity" evidence="4">
    <location>
        <begin position="82"/>
        <end position="94"/>
    </location>
</feature>
<evidence type="ECO:0000256" key="3">
    <source>
        <dbReference type="ARBA" id="ARBA00023054"/>
    </source>
</evidence>
<feature type="compositionally biased region" description="Low complexity" evidence="4">
    <location>
        <begin position="1558"/>
        <end position="1569"/>
    </location>
</feature>
<dbReference type="InterPro" id="IPR009057">
    <property type="entry name" value="Homeodomain-like_sf"/>
</dbReference>
<sequence>MEAAIRSVQQVGPPGQRADTGPSPQPPPTMSFQQRVPPGAAQIHRSVDASQSYSRGGPSPSQSAPRSAASPLSPPRPGPGAGAANYPPFAGAPAREAPLRYGPNNSYYRDNPYTRVPQVSQVSDYHRSVPVVSVSSSIPAPISIANSMEPVQQQPTRHRMSLLPHTPDYLQSRSGQQSQSAQSDSGPPAFKKIRLNDTSQPAQSPLNVDTRDPPVSSGAYHPQVEAISPTLPSDPTEELRATKDDLLQQIAKVDMEIDKAEKKIAMLKKKQESLEEASLKPAVEESAAEAQPKHRSLAQQVYAENRKRASTAHAVLSALGTATDLPLYNQPSDAETCRDIQDRHKTFRQHLLAHFKKIKSERAAKQVELTERYAQLSQDWSKRVDKMEASAKRKAKEAKNREFFEKVFPELRKQREDKERFNRVGSRIKSEADLEEIMDGLQEQAMEDKKMRSYAVIPPLMLDSRQRRLVFNNENGALIDMETEFKERLNLNVWTAGEKEVFREKFLQHPKNFGMIAASLDRKCAQDCVRYYYLSKKAENYKQLLRKSRQRTRSSRNIQKTNQNQTQCIVDALTTGVTTRLQREQQQKTVGRDRAANSTNSSIGNSSASNVTTNSSSNITNNNNGSSSSSSANSISVSNNSPQQAKHDQQPSATTGSTTATTASVATAAPVTSTVTTSTASPPSSTATVSSCSSVTTTTTTTSSPAPAPGSIPSSTSATSIGNSTTSSNSSSTVSSSNGTSTSESSATSAVPGSAESATEALAGKDETSKEKQAAGSDAITTSQPGLVAPATENSSTTVPTVTTTSTTATVSTAASTGGTTNASLSRSATPSSAAIPATPSITSSSSSSSVSSSPSISSSSIIAPTTIPSSVSAPSLSVSSTIISSSSSSSSTLATSVSSVSVTSNSSSGNSSTNNSSVSGHPLSSVTTVETSFVPNSSSSSISTIPLNGVKTDVLNATTVTATTVAAATPLNNSYGVSVNNVNSTMPNLTHGSVPVTLTAAAVPGGPTMPPSSQPQTHLPSLQQQQQHQQLFNNTTSTPKNASSAASSMEIIIKDFTLETLVSNVVKKKFGVKDNNLLKDELEPSDPKKMRIDLDGIKDGSINQDGKDKSGPLHACFVCKTELCPRTRPLERGRGAQYGIPEEAIPPGARVCNTCQCKSVKSRYDSSQHQYPNYTTNSQLGGNQSSSDQSVHSSRYTHCPMPTCPNPKDRVKRFRNLPPRLFELAPEIRDPIVQELQIPPAVSKCCTACLTRIRRKMGPHLFGTNLTDDEVARMKKLLQDVGPKWNQLAEALNKTPVALKSFYFHYKKKCGFDAAVTEYYKQHPGEDRRPAMTDGDESDLSASSSDERDGSSDTTASAESPNNSVPLNVTKDEINTVPEALAPPPLTKSFDDDLRLLPPGQPPRKPKLTEEYDSSATETADEENETSPANRQSPKVHYPPMNPVISVHHPMQNGPRLGEVGSPQNVRDAIQHVIERSLKSNSMMSGSVKPPSMKSMNDSPFVRDYRDLSKGPLPPSSIQRSEGMATLSVVNSHAPHGQLISHHPHSIGSQIQATITPVPHQQQQQQQSGPPPTSQPQPIQQQPPSSQPVSSSEKDVPVVFLRDPEPQTLDLSIKKPQRDNFPPPAHNSNKPPPPPSVASQQGGTLTVYTRSEFAPPSQQQQQQQQNIPTHGPPYGLSFHGDSMGRPSKSPSGYITTMPGGPPGMTLNQGGPPNQPPTSVIGGRGGPMQQQQHTISLTPPPVKKSNAPKLSPKMPPQHQQQQQVQSGMQQPPPQSAHGGGPKGSITHGTPVNAAGQQIIIQGQTTLSPRYDNMLRQTPPSSNDKHGSITQGTPVHLSSHALPDKRSAYEYKSSYNNRQSPAQMSQPPTQGSPQAPPPAQFAYSRGGPTFSLEPPPPQFSSQQIIMNDYITSQQMQGRNAGSASGSSGGGRPEKESPSPRSVPTSSPASLLFSVPDRSDRSARPEYLSRASPADHVNRVSPVFSTPSPHRTPPPPQRQGVIQRHNTAGGASGGVGSSSSGAGSKPPSPAPNRLHLVPPPSHHYMSGHDAFTSLVDLAVQQQPMTVPHKDEKRPSIAEQQQQQQQQQQPPPPPPTHHDIRYHPAAMIQIHHQHQQHVAAVAAAQQQHAAAAAAAVAQQQQQQIQRQQQMDLQRRQLHPSIQQQHQSAALAYREQQMERDRELNYRIERDRQQAEAENEDRRRRQQQRERIAHQEEEDRRRKHYDMINERMERPMETIGIRSSSDGSLTAANLIDAIITHQINQTASEPPFPPSRDMQRPPYFPTRDHRPSPIAENNGKSHSPNVINIDVDSEPPVPRTKNITIGELAESIIAKDYSPNPMPFLQLRQSMMSGPPGSGGPPGGLDPSAMVAPSDAWKYRRMAPGGKDDHPPPPSQSAAQQKQQHQQQQQQQQQKSVSKGESLLKMKKNGATSSKSQKSLLTSSKPAETNGGKKMHLGGKTISSASNDQTSAGPSGMGAFGTDSIPTTSASSIGYGVNDFIVNDQVPNDLFDDNDSQMEKESPMLGVGFNFDGGFYNPNVNINEMKGRQQLLQQQQQQQQQQQPQSQAGPSHHEATLQTGDDEDDENGDETANAGRTLARFVSNDSDLNKLNTM</sequence>
<proteinExistence type="inferred from homology"/>
<feature type="region of interest" description="Disordered" evidence="4">
    <location>
        <begin position="1913"/>
        <end position="2045"/>
    </location>
</feature>
<feature type="compositionally biased region" description="Low complexity" evidence="4">
    <location>
        <begin position="828"/>
        <end position="862"/>
    </location>
</feature>
<feature type="region of interest" description="Disordered" evidence="4">
    <location>
        <begin position="1557"/>
        <end position="1790"/>
    </location>
</feature>
<feature type="region of interest" description="Disordered" evidence="4">
    <location>
        <begin position="1324"/>
        <end position="1445"/>
    </location>
</feature>
<comment type="similarity">
    <text evidence="2">Belongs to the N-CoR nuclear receptor corepressors family.</text>
</comment>
<keyword evidence="3" id="KW-0175">Coiled coil</keyword>
<feature type="compositionally biased region" description="Low complexity" evidence="4">
    <location>
        <begin position="1186"/>
        <end position="1195"/>
    </location>
</feature>
<feature type="compositionally biased region" description="Low complexity" evidence="4">
    <location>
        <begin position="54"/>
        <end position="71"/>
    </location>
</feature>
<feature type="compositionally biased region" description="Low complexity" evidence="4">
    <location>
        <begin position="1577"/>
        <end position="1592"/>
    </location>
</feature>
<dbReference type="InterPro" id="IPR001005">
    <property type="entry name" value="SANT/Myb"/>
</dbReference>
<feature type="compositionally biased region" description="Low complexity" evidence="4">
    <location>
        <begin position="171"/>
        <end position="185"/>
    </location>
</feature>
<dbReference type="EMBL" id="GFDL01003107">
    <property type="protein sequence ID" value="JAV31938.1"/>
    <property type="molecule type" value="Transcribed_RNA"/>
</dbReference>
<feature type="region of interest" description="Disordered" evidence="4">
    <location>
        <begin position="2144"/>
        <end position="2174"/>
    </location>
</feature>
<feature type="region of interest" description="Disordered" evidence="4">
    <location>
        <begin position="1005"/>
        <end position="1044"/>
    </location>
</feature>
<comment type="subcellular location">
    <subcellularLocation>
        <location evidence="1">Nucleus</location>
    </subcellularLocation>
</comment>
<feature type="region of interest" description="Disordered" evidence="4">
    <location>
        <begin position="580"/>
        <end position="862"/>
    </location>
</feature>
<feature type="compositionally biased region" description="Low complexity" evidence="4">
    <location>
        <begin position="2428"/>
        <end position="2441"/>
    </location>
</feature>
<feature type="compositionally biased region" description="Low complexity" evidence="4">
    <location>
        <begin position="1937"/>
        <end position="1948"/>
    </location>
</feature>
<feature type="compositionally biased region" description="Polar residues" evidence="4">
    <location>
        <begin position="2599"/>
        <end position="2610"/>
    </location>
</feature>
<feature type="region of interest" description="Disordered" evidence="4">
    <location>
        <begin position="2186"/>
        <end position="2219"/>
    </location>
</feature>
<feature type="compositionally biased region" description="Low complexity" evidence="4">
    <location>
        <begin position="1015"/>
        <end position="1032"/>
    </location>
</feature>
<feature type="compositionally biased region" description="Polar residues" evidence="4">
    <location>
        <begin position="1638"/>
        <end position="1650"/>
    </location>
</feature>
<feature type="compositionally biased region" description="Polar residues" evidence="4">
    <location>
        <begin position="1168"/>
        <end position="1185"/>
    </location>
</feature>
<dbReference type="GO" id="GO:0005654">
    <property type="term" value="C:nucleoplasm"/>
    <property type="evidence" value="ECO:0007669"/>
    <property type="project" value="UniProtKB-ARBA"/>
</dbReference>
<dbReference type="FunFam" id="1.10.10.60:FF:000026">
    <property type="entry name" value="Nuclear receptor corepressor 2 isoform 1"/>
    <property type="match status" value="1"/>
</dbReference>
<dbReference type="InterPro" id="IPR031557">
    <property type="entry name" value="N-CoR_GPS2_interact"/>
</dbReference>
<feature type="compositionally biased region" description="Polar residues" evidence="4">
    <location>
        <begin position="1853"/>
        <end position="1863"/>
    </location>
</feature>
<evidence type="ECO:0000256" key="1">
    <source>
        <dbReference type="ARBA" id="ARBA00004123"/>
    </source>
</evidence>
<feature type="compositionally biased region" description="Low complexity" evidence="4">
    <location>
        <begin position="795"/>
        <end position="821"/>
    </location>
</feature>
<feature type="compositionally biased region" description="Low complexity" evidence="4">
    <location>
        <begin position="651"/>
        <end position="750"/>
    </location>
</feature>
<feature type="compositionally biased region" description="Basic and acidic residues" evidence="4">
    <location>
        <begin position="763"/>
        <end position="773"/>
    </location>
</feature>
<feature type="region of interest" description="Disordered" evidence="4">
    <location>
        <begin position="1168"/>
        <end position="1200"/>
    </location>
</feature>
<feature type="region of interest" description="Disordered" evidence="4">
    <location>
        <begin position="1810"/>
        <end position="1841"/>
    </location>
</feature>
<dbReference type="Gene3D" id="1.20.5.430">
    <property type="match status" value="1"/>
</dbReference>
<feature type="compositionally biased region" description="Basic and acidic residues" evidence="4">
    <location>
        <begin position="581"/>
        <end position="595"/>
    </location>
</feature>
<dbReference type="InterPro" id="IPR017884">
    <property type="entry name" value="SANT_dom"/>
</dbReference>
<feature type="region of interest" description="Disordered" evidence="4">
    <location>
        <begin position="2545"/>
        <end position="2610"/>
    </location>
</feature>
<feature type="compositionally biased region" description="Pro residues" evidence="4">
    <location>
        <begin position="1622"/>
        <end position="1637"/>
    </location>
</feature>
<name>A0A1Q3FWL6_CULTA</name>
<feature type="region of interest" description="Disordered" evidence="4">
    <location>
        <begin position="902"/>
        <end position="924"/>
    </location>
</feature>
<dbReference type="PANTHER" id="PTHR13992:SF39">
    <property type="entry name" value="SMRTER, ISOFORM G"/>
    <property type="match status" value="1"/>
</dbReference>
<feature type="compositionally biased region" description="Low complexity" evidence="4">
    <location>
        <begin position="596"/>
        <end position="641"/>
    </location>
</feature>
<feature type="compositionally biased region" description="Polar residues" evidence="4">
    <location>
        <begin position="1728"/>
        <end position="1737"/>
    </location>
</feature>
<feature type="region of interest" description="Disordered" evidence="4">
    <location>
        <begin position="2062"/>
        <end position="2097"/>
    </location>
</feature>
<feature type="region of interest" description="Disordered" evidence="4">
    <location>
        <begin position="1853"/>
        <end position="1899"/>
    </location>
</feature>
<evidence type="ECO:0000256" key="2">
    <source>
        <dbReference type="ARBA" id="ARBA00010097"/>
    </source>
</evidence>
<dbReference type="Gene3D" id="1.10.10.60">
    <property type="entry name" value="Homeodomain-like"/>
    <property type="match status" value="1"/>
</dbReference>
<feature type="region of interest" description="Disordered" evidence="4">
    <location>
        <begin position="2333"/>
        <end position="2479"/>
    </location>
</feature>
<dbReference type="Pfam" id="PF15784">
    <property type="entry name" value="GPS2_interact"/>
    <property type="match status" value="1"/>
</dbReference>
<feature type="region of interest" description="Disordered" evidence="4">
    <location>
        <begin position="2290"/>
        <end position="2311"/>
    </location>
</feature>
<feature type="region of interest" description="Disordered" evidence="4">
    <location>
        <begin position="1483"/>
        <end position="1523"/>
    </location>
</feature>
<feature type="compositionally biased region" description="Polar residues" evidence="4">
    <location>
        <begin position="1355"/>
        <end position="1368"/>
    </location>
</feature>
<protein>
    <submittedName>
        <fullName evidence="6">Putative nuclear receptor co-repressor 1</fullName>
    </submittedName>
</protein>
<dbReference type="Gene3D" id="1.20.58.1880">
    <property type="match status" value="1"/>
</dbReference>
<feature type="compositionally biased region" description="Polar residues" evidence="4">
    <location>
        <begin position="2457"/>
        <end position="2469"/>
    </location>
</feature>
<feature type="domain" description="SANT" evidence="5">
    <location>
        <begin position="489"/>
        <end position="540"/>
    </location>
</feature>
<evidence type="ECO:0000259" key="5">
    <source>
        <dbReference type="PROSITE" id="PS51293"/>
    </source>
</evidence>
<organism evidence="6">
    <name type="scientific">Culex tarsalis</name>
    <name type="common">Encephalitis mosquito</name>
    <dbReference type="NCBI Taxonomy" id="7177"/>
    <lineage>
        <taxon>Eukaryota</taxon>
        <taxon>Metazoa</taxon>
        <taxon>Ecdysozoa</taxon>
        <taxon>Arthropoda</taxon>
        <taxon>Hexapoda</taxon>
        <taxon>Insecta</taxon>
        <taxon>Pterygota</taxon>
        <taxon>Neoptera</taxon>
        <taxon>Endopterygota</taxon>
        <taxon>Diptera</taxon>
        <taxon>Nematocera</taxon>
        <taxon>Culicoidea</taxon>
        <taxon>Culicidae</taxon>
        <taxon>Culicinae</taxon>
        <taxon>Culicini</taxon>
        <taxon>Culex</taxon>
        <taxon>Culex</taxon>
    </lineage>
</organism>
<feature type="compositionally biased region" description="Polar residues" evidence="4">
    <location>
        <begin position="196"/>
        <end position="207"/>
    </location>
</feature>
<feature type="region of interest" description="Disordered" evidence="4">
    <location>
        <begin position="1"/>
        <end position="120"/>
    </location>
</feature>
<keyword evidence="6" id="KW-0675">Receptor</keyword>
<feature type="compositionally biased region" description="Low complexity" evidence="4">
    <location>
        <begin position="902"/>
        <end position="921"/>
    </location>
</feature>
<dbReference type="InterPro" id="IPR051571">
    <property type="entry name" value="N-CoR_corepressor"/>
</dbReference>
<feature type="compositionally biased region" description="Low complexity" evidence="4">
    <location>
        <begin position="1756"/>
        <end position="1769"/>
    </location>
</feature>
<accession>A0A1Q3FWL6</accession>
<feature type="compositionally biased region" description="Polar residues" evidence="4">
    <location>
        <begin position="1033"/>
        <end position="1042"/>
    </location>
</feature>
<reference evidence="6" key="1">
    <citation type="submission" date="2017-01" db="EMBL/GenBank/DDBJ databases">
        <title>A deep insight into the sialotranscriptome of adult male and female Cluex tarsalis mosquitoes.</title>
        <authorList>
            <person name="Ribeiro J.M."/>
            <person name="Moreira F."/>
            <person name="Bernard K.A."/>
            <person name="Calvo E."/>
        </authorList>
    </citation>
    <scope>NUCLEOTIDE SEQUENCE</scope>
    <source>
        <strain evidence="6">Kern County</strain>
        <tissue evidence="6">Salivary glands</tissue>
    </source>
</reference>
<feature type="compositionally biased region" description="Acidic residues" evidence="4">
    <location>
        <begin position="2576"/>
        <end position="2585"/>
    </location>
</feature>
<feature type="region of interest" description="Disordered" evidence="4">
    <location>
        <begin position="145"/>
        <end position="237"/>
    </location>
</feature>
<dbReference type="SMART" id="SM00717">
    <property type="entry name" value="SANT"/>
    <property type="match status" value="2"/>
</dbReference>
<dbReference type="GO" id="GO:0000785">
    <property type="term" value="C:chromatin"/>
    <property type="evidence" value="ECO:0007669"/>
    <property type="project" value="TreeGrafter"/>
</dbReference>